<reference evidence="8" key="1">
    <citation type="submission" date="2018-06" db="EMBL/GenBank/DDBJ databases">
        <title>Complete genome of Pseudomonas insecticola strain QZS01.</title>
        <authorList>
            <person name="Wang J."/>
            <person name="Su Q."/>
        </authorList>
    </citation>
    <scope>NUCLEOTIDE SEQUENCE [LARGE SCALE GENOMIC DNA]</scope>
    <source>
        <strain evidence="8">QZS01</strain>
    </source>
</reference>
<protein>
    <submittedName>
        <fullName evidence="7">Fimbrial protein</fullName>
    </submittedName>
</protein>
<evidence type="ECO:0000256" key="4">
    <source>
        <dbReference type="ARBA" id="ARBA00023263"/>
    </source>
</evidence>
<evidence type="ECO:0000259" key="6">
    <source>
        <dbReference type="Pfam" id="PF00419"/>
    </source>
</evidence>
<dbReference type="PANTHER" id="PTHR33420:SF3">
    <property type="entry name" value="FIMBRIAL SUBUNIT ELFA"/>
    <property type="match status" value="1"/>
</dbReference>
<comment type="similarity">
    <text evidence="2">Belongs to the fimbrial protein family.</text>
</comment>
<name>A0A3S9XAN0_9GAMM</name>
<evidence type="ECO:0000256" key="1">
    <source>
        <dbReference type="ARBA" id="ARBA00004561"/>
    </source>
</evidence>
<feature type="chain" id="PRO_5019533727" evidence="5">
    <location>
        <begin position="36"/>
        <end position="348"/>
    </location>
</feature>
<gene>
    <name evidence="7" type="ORF">DM558_01260</name>
</gene>
<organism evidence="7 8">
    <name type="scientific">Entomomonas moraniae</name>
    <dbReference type="NCBI Taxonomy" id="2213226"/>
    <lineage>
        <taxon>Bacteria</taxon>
        <taxon>Pseudomonadati</taxon>
        <taxon>Pseudomonadota</taxon>
        <taxon>Gammaproteobacteria</taxon>
        <taxon>Pseudomonadales</taxon>
        <taxon>Pseudomonadaceae</taxon>
        <taxon>Entomomonas</taxon>
    </lineage>
</organism>
<proteinExistence type="inferred from homology"/>
<dbReference type="InterPro" id="IPR000259">
    <property type="entry name" value="Adhesion_dom_fimbrial"/>
</dbReference>
<dbReference type="KEGG" id="emo:DM558_01260"/>
<evidence type="ECO:0000256" key="3">
    <source>
        <dbReference type="ARBA" id="ARBA00022729"/>
    </source>
</evidence>
<dbReference type="Gene3D" id="2.60.40.3310">
    <property type="match status" value="1"/>
</dbReference>
<evidence type="ECO:0000313" key="7">
    <source>
        <dbReference type="EMBL" id="AZS49487.1"/>
    </source>
</evidence>
<sequence length="348" mass="37335">MMILFHILHLAIRKNMKYFLLLLTGLSCWIQQAQAYTCTLQTSMTTISTANITIARSTPIGTEIGNTSTAITPIYSCTNSDPKLTEQIFGVKAIGTYVMNVGDKRIYSTPIKGIGYAVEGYTYNCQTDVWSGWVGGGTNVDGNANNRGLCSIAGILPRQPITGMINIAYYKTNEVTGSGTVSPGVVAAFILRNNGSWQKESDVSVSSLTVTTIPCEVNQTVISVAMGDVEKKEFKGIGTWPDDSNTKKFDIPLTCNPDAKVNVQIDGDIQNANQGIINLTASNNNATGVGIQLLFNNTPLKLGAPFSTGTTTINGLYNIPLQARYYQTGNTVTAGEANATATFTITYN</sequence>
<evidence type="ECO:0000256" key="2">
    <source>
        <dbReference type="ARBA" id="ARBA00006671"/>
    </source>
</evidence>
<dbReference type="GO" id="GO:0043709">
    <property type="term" value="P:cell adhesion involved in single-species biofilm formation"/>
    <property type="evidence" value="ECO:0007669"/>
    <property type="project" value="TreeGrafter"/>
</dbReference>
<dbReference type="InterPro" id="IPR050263">
    <property type="entry name" value="Bact_Fimbrial_Adh_Pro"/>
</dbReference>
<evidence type="ECO:0000313" key="8">
    <source>
        <dbReference type="Proteomes" id="UP000273143"/>
    </source>
</evidence>
<keyword evidence="8" id="KW-1185">Reference proteome</keyword>
<dbReference type="PANTHER" id="PTHR33420">
    <property type="entry name" value="FIMBRIAL SUBUNIT ELFA-RELATED"/>
    <property type="match status" value="1"/>
</dbReference>
<dbReference type="Proteomes" id="UP000273143">
    <property type="component" value="Chromosome"/>
</dbReference>
<comment type="subcellular location">
    <subcellularLocation>
        <location evidence="1">Fimbrium</location>
    </subcellularLocation>
</comment>
<dbReference type="InterPro" id="IPR036937">
    <property type="entry name" value="Adhesion_dom_fimbrial_sf"/>
</dbReference>
<dbReference type="AlphaFoldDB" id="A0A3S9XAN0"/>
<dbReference type="Gene3D" id="2.60.40.1090">
    <property type="entry name" value="Fimbrial-type adhesion domain"/>
    <property type="match status" value="1"/>
</dbReference>
<dbReference type="Pfam" id="PF00419">
    <property type="entry name" value="Fimbrial"/>
    <property type="match status" value="1"/>
</dbReference>
<accession>A0A3S9XAN0</accession>
<evidence type="ECO:0000256" key="5">
    <source>
        <dbReference type="SAM" id="SignalP"/>
    </source>
</evidence>
<dbReference type="SUPFAM" id="SSF49401">
    <property type="entry name" value="Bacterial adhesins"/>
    <property type="match status" value="1"/>
</dbReference>
<dbReference type="EMBL" id="CP029822">
    <property type="protein sequence ID" value="AZS49487.1"/>
    <property type="molecule type" value="Genomic_DNA"/>
</dbReference>
<keyword evidence="3 5" id="KW-0732">Signal</keyword>
<dbReference type="InterPro" id="IPR008966">
    <property type="entry name" value="Adhesion_dom_sf"/>
</dbReference>
<keyword evidence="4" id="KW-0281">Fimbrium</keyword>
<feature type="domain" description="Fimbrial-type adhesion" evidence="6">
    <location>
        <begin position="209"/>
        <end position="347"/>
    </location>
</feature>
<feature type="signal peptide" evidence="5">
    <location>
        <begin position="1"/>
        <end position="35"/>
    </location>
</feature>
<dbReference type="GO" id="GO:0009289">
    <property type="term" value="C:pilus"/>
    <property type="evidence" value="ECO:0007669"/>
    <property type="project" value="UniProtKB-SubCell"/>
</dbReference>